<dbReference type="STRING" id="643867.Ftrac_2995"/>
<name>E4TTG8_MARTH</name>
<dbReference type="RefSeq" id="WP_013455114.1">
    <property type="nucleotide sequence ID" value="NC_014759.1"/>
</dbReference>
<dbReference type="EMBL" id="CP002349">
    <property type="protein sequence ID" value="ADR22971.1"/>
    <property type="molecule type" value="Genomic_DNA"/>
</dbReference>
<feature type="chain" id="PRO_5003189711" description="Fibronectin type III domain protein" evidence="1">
    <location>
        <begin position="22"/>
        <end position="661"/>
    </location>
</feature>
<evidence type="ECO:0008006" key="4">
    <source>
        <dbReference type="Google" id="ProtNLM"/>
    </source>
</evidence>
<dbReference type="OrthoDB" id="923194at2"/>
<evidence type="ECO:0000256" key="1">
    <source>
        <dbReference type="SAM" id="SignalP"/>
    </source>
</evidence>
<reference evidence="2 3" key="1">
    <citation type="journal article" date="2011" name="Stand. Genomic Sci.">
        <title>Complete genome sequence of Marivirga tractuosa type strain (H-43).</title>
        <authorList>
            <person name="Pagani I."/>
            <person name="Chertkov O."/>
            <person name="Lapidus A."/>
            <person name="Lucas S."/>
            <person name="Del Rio T.G."/>
            <person name="Tice H."/>
            <person name="Copeland A."/>
            <person name="Cheng J.F."/>
            <person name="Nolan M."/>
            <person name="Saunders E."/>
            <person name="Pitluck S."/>
            <person name="Held B."/>
            <person name="Goodwin L."/>
            <person name="Liolios K."/>
            <person name="Ovchinikova G."/>
            <person name="Ivanova N."/>
            <person name="Mavromatis K."/>
            <person name="Pati A."/>
            <person name="Chen A."/>
            <person name="Palaniappan K."/>
            <person name="Land M."/>
            <person name="Hauser L."/>
            <person name="Jeffries C.D."/>
            <person name="Detter J.C."/>
            <person name="Han C."/>
            <person name="Tapia R."/>
            <person name="Ngatchou-Djao O.D."/>
            <person name="Rohde M."/>
            <person name="Goker M."/>
            <person name="Spring S."/>
            <person name="Sikorski J."/>
            <person name="Woyke T."/>
            <person name="Bristow J."/>
            <person name="Eisen J.A."/>
            <person name="Markowitz V."/>
            <person name="Hugenholtz P."/>
            <person name="Klenk H.P."/>
            <person name="Kyrpides N.C."/>
        </authorList>
    </citation>
    <scope>NUCLEOTIDE SEQUENCE [LARGE SCALE GENOMIC DNA]</scope>
    <source>
        <strain evidence="3">ATCC 23168 / DSM 4126 / NBRC 15989 / NCIMB 1408 / VKM B-1430 / H-43</strain>
    </source>
</reference>
<dbReference type="Proteomes" id="UP000008720">
    <property type="component" value="Chromosome"/>
</dbReference>
<dbReference type="InterPro" id="IPR013783">
    <property type="entry name" value="Ig-like_fold"/>
</dbReference>
<evidence type="ECO:0000313" key="2">
    <source>
        <dbReference type="EMBL" id="ADR22971.1"/>
    </source>
</evidence>
<accession>E4TTG8</accession>
<feature type="signal peptide" evidence="1">
    <location>
        <begin position="1"/>
        <end position="21"/>
    </location>
</feature>
<dbReference type="KEGG" id="mtt:Ftrac_2995"/>
<evidence type="ECO:0000313" key="3">
    <source>
        <dbReference type="Proteomes" id="UP000008720"/>
    </source>
</evidence>
<organism evidence="2 3">
    <name type="scientific">Marivirga tractuosa (strain ATCC 23168 / DSM 4126 / NBRC 15989 / NCIMB 1408 / VKM B-1430 / H-43)</name>
    <name type="common">Microscilla tractuosa</name>
    <name type="synonym">Flexibacter tractuosus</name>
    <dbReference type="NCBI Taxonomy" id="643867"/>
    <lineage>
        <taxon>Bacteria</taxon>
        <taxon>Pseudomonadati</taxon>
        <taxon>Bacteroidota</taxon>
        <taxon>Cytophagia</taxon>
        <taxon>Cytophagales</taxon>
        <taxon>Marivirgaceae</taxon>
        <taxon>Marivirga</taxon>
    </lineage>
</organism>
<gene>
    <name evidence="2" type="ordered locus">Ftrac_2995</name>
</gene>
<protein>
    <recommendedName>
        <fullName evidence="4">Fibronectin type III domain protein</fullName>
    </recommendedName>
</protein>
<dbReference type="AlphaFoldDB" id="E4TTG8"/>
<dbReference type="eggNOG" id="COG4733">
    <property type="taxonomic scope" value="Bacteria"/>
</dbReference>
<keyword evidence="3" id="KW-1185">Reference proteome</keyword>
<sequence length="661" mass="75582">MKNILIISTLILMLSTTAAVSQDLPKVEVTATYDSLNQKILLRWAPNNPRFWLLANEYGYTVEKYFYQRDGELLDIPLRRDILIEGLSPKKLDLWEDIVQANDYAAIAAQSVYGEGFKLGDSQNGIISIVNKQKEIKSRFSFALFAADQSIEVASFLGLYYEDFNVNENERYLYRVFANVPDSVLRADTASIYYGPNDFTTLPAPVTESIAQKDRNIVLKWLSAPYRNIFSSYIVQRSFDGKNFKAVNSLPTLNLDSGPSKSNLFNTYIDTAKYSGKAFYRIIGKNTFGQLSPPSDTLSIEKLKPIDVPLPQIDSINFDKKSNNIFWSAKGDTEYIEKVFLEKAQESEGNYQLVQLDSLPRDFVLKDHLPDEINYYRVGITARDHINYSLPFLFQNIDSIPPSKPTFSEYFVKDSLLSLSWDANSENDLAGYRIYKSQRPNAEPAMIYDESKLDTVAVFAENLSFTNNERYYYLVAFDDNGNASELSDRFTVELPDIVPPSPPQISSITKIKDSVKIEIIYSSSEDVESYLLYRKIGNSLYKLIHQFGNTTGQIIDVVEIEGNYKYRLVALDKAGNEGVSKAFPFKVLFNSKTEFEYRVIENEDSYEILWAVPKSTKVNKVKVYYKNENQFNFIKEVDAAKGILELDRKNRVKENIKLIFI</sequence>
<keyword evidence="1" id="KW-0732">Signal</keyword>
<dbReference type="HOGENOM" id="CLU_024316_0_0_10"/>
<proteinExistence type="predicted"/>
<dbReference type="Gene3D" id="2.60.40.10">
    <property type="entry name" value="Immunoglobulins"/>
    <property type="match status" value="2"/>
</dbReference>